<keyword evidence="1" id="KW-1133">Transmembrane helix</keyword>
<proteinExistence type="predicted"/>
<dbReference type="EMBL" id="AAMBER010000042">
    <property type="protein sequence ID" value="EDF5516048.1"/>
    <property type="molecule type" value="Genomic_DNA"/>
</dbReference>
<evidence type="ECO:0000256" key="1">
    <source>
        <dbReference type="SAM" id="Phobius"/>
    </source>
</evidence>
<feature type="transmembrane region" description="Helical" evidence="1">
    <location>
        <begin position="32"/>
        <end position="54"/>
    </location>
</feature>
<comment type="caution">
    <text evidence="2">The sequence shown here is derived from an EMBL/GenBank/DDBJ whole genome shotgun (WGS) entry which is preliminary data.</text>
</comment>
<feature type="transmembrane region" description="Helical" evidence="1">
    <location>
        <begin position="85"/>
        <end position="104"/>
    </location>
</feature>
<accession>A0A628V924</accession>
<sequence>MLLEKLRRIVFGVICFIFFSFISFEIPALKNVFLLLGGYLFIYFAIFPLIELIADNISSFHQRNNQKGIKKQPVKYFIENKNDVVYAYKVVFNVGYIIICFLVLKSEGL</sequence>
<keyword evidence="1" id="KW-0472">Membrane</keyword>
<gene>
    <name evidence="2" type="ORF">GB848_24430</name>
</gene>
<organism evidence="2">
    <name type="scientific">Salmonella enterica</name>
    <name type="common">Salmonella choleraesuis</name>
    <dbReference type="NCBI Taxonomy" id="28901"/>
    <lineage>
        <taxon>Bacteria</taxon>
        <taxon>Pseudomonadati</taxon>
        <taxon>Pseudomonadota</taxon>
        <taxon>Gammaproteobacteria</taxon>
        <taxon>Enterobacterales</taxon>
        <taxon>Enterobacteriaceae</taxon>
        <taxon>Salmonella</taxon>
    </lineage>
</organism>
<evidence type="ECO:0000313" key="2">
    <source>
        <dbReference type="EMBL" id="EDF5516048.1"/>
    </source>
</evidence>
<name>A0A628V924_SALER</name>
<feature type="transmembrane region" description="Helical" evidence="1">
    <location>
        <begin position="9"/>
        <end position="26"/>
    </location>
</feature>
<keyword evidence="1" id="KW-0812">Transmembrane</keyword>
<dbReference type="AlphaFoldDB" id="A0A628V924"/>
<protein>
    <submittedName>
        <fullName evidence="2">Uncharacterized protein</fullName>
    </submittedName>
</protein>
<reference evidence="2" key="1">
    <citation type="submission" date="2019-10" db="EMBL/GenBank/DDBJ databases">
        <authorList>
            <consortium name="PulseNet: The National Subtyping Network for Foodborne Disease Surveillance"/>
            <person name="Tarr C.L."/>
            <person name="Trees E."/>
            <person name="Katz L.S."/>
            <person name="Carleton-Romer H.A."/>
            <person name="Stroika S."/>
            <person name="Kucerova Z."/>
            <person name="Roache K.F."/>
            <person name="Sabol A.L."/>
            <person name="Besser J."/>
            <person name="Gerner-Smidt P."/>
        </authorList>
    </citation>
    <scope>NUCLEOTIDE SEQUENCE</scope>
    <source>
        <strain evidence="2">PNUSAS102632</strain>
    </source>
</reference>